<dbReference type="SMART" id="SM00219">
    <property type="entry name" value="TyrKc"/>
    <property type="match status" value="1"/>
</dbReference>
<feature type="compositionally biased region" description="Polar residues" evidence="14">
    <location>
        <begin position="62"/>
        <end position="76"/>
    </location>
</feature>
<dbReference type="InterPro" id="IPR000719">
    <property type="entry name" value="Prot_kinase_dom"/>
</dbReference>
<sequence>MGGCVSRQSGECDGAVDFDCAPMPQPLAASGQASSNRLNSEPELHQRLEQQIALFRQSNSSQQLCQSRPRSSNTTPVPLIVSHNNNNNSSSSSRASSLKKLHQVSSNGLQQLAQCQQQQQQQSTRIVAKFDYSARTEDEITFCAGDVMYLINAVDPVWWYVEHRTTRSCGYAPVDLLAKGNSLDSKCWFAGPLARKEAERLLLSAENPSGTFMIRESSTVHASYSLSVLDKPLDGQDTVKHYRIRQLDNCAGFFITRKAQFSSMQELVEYYSCQAGGLCCRLTSACPRQTPVVADLSYRTRGDMWEIPRQQIKLVEQLGSGQFGEVWSGLFNEAQEVAVKMLKGGGMSRAEFLKEARIMKRLRHPKLVQLFAVCTEGDPVYIVTELMSGGSLLNHLRKFKPHQLEFSALVDILGQVASGMQYLEAEKFIHRDLAARNILVGERNCVKVADFGLSRAIGDYDGGEYMAQQGAKFPIKWTSPEAALLGRFTIKSDVWSFGIVIYEVVTYGQMPYPGMSNTETLQELETGYRMPRPANCSEELYDIMLNCWDETPEERPTFAHLAQYFEDFFPSTDSGYRATAEVVVVVLVVRAQAELRAVSGQRYQPEGVGGNAADVCRGSSKKAEPGAGESWAVKPVFQVIAGMAAAVTCWVDGRVDNAAIRVEKSAVT</sequence>
<dbReference type="InterPro" id="IPR036860">
    <property type="entry name" value="SH2_dom_sf"/>
</dbReference>
<dbReference type="InterPro" id="IPR001245">
    <property type="entry name" value="Ser-Thr/Tyr_kinase_cat_dom"/>
</dbReference>
<dbReference type="PRINTS" id="PR00401">
    <property type="entry name" value="SH2DOMAIN"/>
</dbReference>
<evidence type="ECO:0000256" key="8">
    <source>
        <dbReference type="ARBA" id="ARBA00023137"/>
    </source>
</evidence>
<dbReference type="FunFam" id="3.30.200.20:FF:000053">
    <property type="entry name" value="Tyrosine-protein kinase"/>
    <property type="match status" value="1"/>
</dbReference>
<dbReference type="PROSITE" id="PS50002">
    <property type="entry name" value="SH3"/>
    <property type="match status" value="1"/>
</dbReference>
<keyword evidence="1 11" id="KW-0728">SH3 domain</keyword>
<dbReference type="PROSITE" id="PS50001">
    <property type="entry name" value="SH2"/>
    <property type="match status" value="1"/>
</dbReference>
<dbReference type="Proteomes" id="UP000215902">
    <property type="component" value="Unassembled WGS sequence"/>
</dbReference>
<evidence type="ECO:0000256" key="10">
    <source>
        <dbReference type="PROSITE-ProRule" id="PRU00191"/>
    </source>
</evidence>
<dbReference type="InterPro" id="IPR000980">
    <property type="entry name" value="SH2"/>
</dbReference>
<dbReference type="InterPro" id="IPR020635">
    <property type="entry name" value="Tyr_kinase_cat_dom"/>
</dbReference>
<dbReference type="PRINTS" id="PR00109">
    <property type="entry name" value="TYRKINASE"/>
</dbReference>
<dbReference type="SMART" id="SM00252">
    <property type="entry name" value="SH2"/>
    <property type="match status" value="1"/>
</dbReference>
<protein>
    <recommendedName>
        <fullName evidence="13">Tyrosine-protein kinase</fullName>
        <ecNumber evidence="13">2.7.10.2</ecNumber>
    </recommendedName>
</protein>
<dbReference type="Pfam" id="PF07714">
    <property type="entry name" value="PK_Tyr_Ser-Thr"/>
    <property type="match status" value="1"/>
</dbReference>
<comment type="catalytic activity">
    <reaction evidence="9 13">
        <text>L-tyrosyl-[protein] + ATP = O-phospho-L-tyrosyl-[protein] + ADP + H(+)</text>
        <dbReference type="Rhea" id="RHEA:10596"/>
        <dbReference type="Rhea" id="RHEA-COMP:10136"/>
        <dbReference type="Rhea" id="RHEA-COMP:20101"/>
        <dbReference type="ChEBI" id="CHEBI:15378"/>
        <dbReference type="ChEBI" id="CHEBI:30616"/>
        <dbReference type="ChEBI" id="CHEBI:46858"/>
        <dbReference type="ChEBI" id="CHEBI:61978"/>
        <dbReference type="ChEBI" id="CHEBI:456216"/>
        <dbReference type="EC" id="2.7.10.2"/>
    </reaction>
</comment>
<evidence type="ECO:0000259" key="17">
    <source>
        <dbReference type="PROSITE" id="PS50011"/>
    </source>
</evidence>
<dbReference type="PANTHER" id="PTHR24418">
    <property type="entry name" value="TYROSINE-PROTEIN KINASE"/>
    <property type="match status" value="1"/>
</dbReference>
<comment type="similarity">
    <text evidence="13">Belongs to the protein kinase superfamily. Tyr protein kinase family.</text>
</comment>
<evidence type="ECO:0000313" key="18">
    <source>
        <dbReference type="EMBL" id="PAA94767.1"/>
    </source>
</evidence>
<dbReference type="AlphaFoldDB" id="A0A267HB99"/>
<keyword evidence="7 10" id="KW-0727">SH2 domain</keyword>
<keyword evidence="2" id="KW-0597">Phosphoprotein</keyword>
<dbReference type="PROSITE" id="PS00107">
    <property type="entry name" value="PROTEIN_KINASE_ATP"/>
    <property type="match status" value="1"/>
</dbReference>
<dbReference type="STRING" id="282301.A0A267HB99"/>
<dbReference type="InterPro" id="IPR001452">
    <property type="entry name" value="SH3_domain"/>
</dbReference>
<dbReference type="InterPro" id="IPR008266">
    <property type="entry name" value="Tyr_kinase_AS"/>
</dbReference>
<evidence type="ECO:0000259" key="16">
    <source>
        <dbReference type="PROSITE" id="PS50002"/>
    </source>
</evidence>
<evidence type="ECO:0000256" key="9">
    <source>
        <dbReference type="ARBA" id="ARBA00051245"/>
    </source>
</evidence>
<evidence type="ECO:0000313" key="19">
    <source>
        <dbReference type="Proteomes" id="UP000215902"/>
    </source>
</evidence>
<evidence type="ECO:0000256" key="6">
    <source>
        <dbReference type="ARBA" id="ARBA00022840"/>
    </source>
</evidence>
<feature type="binding site" evidence="12">
    <location>
        <position position="340"/>
    </location>
    <ligand>
        <name>ATP</name>
        <dbReference type="ChEBI" id="CHEBI:30616"/>
    </ligand>
</feature>
<keyword evidence="4 12" id="KW-0547">Nucleotide-binding</keyword>
<keyword evidence="19" id="KW-1185">Reference proteome</keyword>
<dbReference type="PROSITE" id="PS00109">
    <property type="entry name" value="PROTEIN_KINASE_TYR"/>
    <property type="match status" value="1"/>
</dbReference>
<evidence type="ECO:0000256" key="5">
    <source>
        <dbReference type="ARBA" id="ARBA00022777"/>
    </source>
</evidence>
<dbReference type="GO" id="GO:0004715">
    <property type="term" value="F:non-membrane spanning protein tyrosine kinase activity"/>
    <property type="evidence" value="ECO:0007669"/>
    <property type="project" value="UniProtKB-EC"/>
</dbReference>
<evidence type="ECO:0000256" key="4">
    <source>
        <dbReference type="ARBA" id="ARBA00022741"/>
    </source>
</evidence>
<dbReference type="Gene3D" id="2.30.30.40">
    <property type="entry name" value="SH3 Domains"/>
    <property type="match status" value="1"/>
</dbReference>
<evidence type="ECO:0000256" key="12">
    <source>
        <dbReference type="PROSITE-ProRule" id="PRU10141"/>
    </source>
</evidence>
<feature type="region of interest" description="Disordered" evidence="14">
    <location>
        <begin position="62"/>
        <end position="100"/>
    </location>
</feature>
<evidence type="ECO:0000256" key="2">
    <source>
        <dbReference type="ARBA" id="ARBA00022553"/>
    </source>
</evidence>
<dbReference type="InterPro" id="IPR036028">
    <property type="entry name" value="SH3-like_dom_sf"/>
</dbReference>
<name>A0A267HB99_9PLAT</name>
<evidence type="ECO:0000259" key="15">
    <source>
        <dbReference type="PROSITE" id="PS50001"/>
    </source>
</evidence>
<dbReference type="InterPro" id="IPR017441">
    <property type="entry name" value="Protein_kinase_ATP_BS"/>
</dbReference>
<dbReference type="SUPFAM" id="SSF56112">
    <property type="entry name" value="Protein kinase-like (PK-like)"/>
    <property type="match status" value="1"/>
</dbReference>
<evidence type="ECO:0000256" key="11">
    <source>
        <dbReference type="PROSITE-ProRule" id="PRU00192"/>
    </source>
</evidence>
<comment type="caution">
    <text evidence="18">The sequence shown here is derived from an EMBL/GenBank/DDBJ whole genome shotgun (WGS) entry which is preliminary data.</text>
</comment>
<dbReference type="PROSITE" id="PS50011">
    <property type="entry name" value="PROTEIN_KINASE_DOM"/>
    <property type="match status" value="1"/>
</dbReference>
<feature type="compositionally biased region" description="Low complexity" evidence="14">
    <location>
        <begin position="82"/>
        <end position="96"/>
    </location>
</feature>
<evidence type="ECO:0000256" key="3">
    <source>
        <dbReference type="ARBA" id="ARBA00022679"/>
    </source>
</evidence>
<dbReference type="EMBL" id="NIVC01000001">
    <property type="protein sequence ID" value="PAA94767.1"/>
    <property type="molecule type" value="Genomic_DNA"/>
</dbReference>
<keyword evidence="5 13" id="KW-0418">Kinase</keyword>
<feature type="domain" description="SH2" evidence="15">
    <location>
        <begin position="188"/>
        <end position="286"/>
    </location>
</feature>
<keyword evidence="8 13" id="KW-0829">Tyrosine-protein kinase</keyword>
<dbReference type="Pfam" id="PF00018">
    <property type="entry name" value="SH3_1"/>
    <property type="match status" value="1"/>
</dbReference>
<evidence type="ECO:0000256" key="1">
    <source>
        <dbReference type="ARBA" id="ARBA00022443"/>
    </source>
</evidence>
<evidence type="ECO:0000256" key="7">
    <source>
        <dbReference type="ARBA" id="ARBA00022999"/>
    </source>
</evidence>
<feature type="domain" description="SH3" evidence="16">
    <location>
        <begin position="121"/>
        <end position="182"/>
    </location>
</feature>
<feature type="domain" description="Protein kinase" evidence="17">
    <location>
        <begin position="312"/>
        <end position="569"/>
    </location>
</feature>
<dbReference type="Gene3D" id="1.10.510.10">
    <property type="entry name" value="Transferase(Phosphotransferase) domain 1"/>
    <property type="match status" value="1"/>
</dbReference>
<dbReference type="FunFam" id="1.10.510.10:FF:000399">
    <property type="entry name" value="Tyrosine-protein kinase"/>
    <property type="match status" value="1"/>
</dbReference>
<gene>
    <name evidence="18" type="ORF">BOX15_Mlig028567g2</name>
</gene>
<organism evidence="18 19">
    <name type="scientific">Macrostomum lignano</name>
    <dbReference type="NCBI Taxonomy" id="282301"/>
    <lineage>
        <taxon>Eukaryota</taxon>
        <taxon>Metazoa</taxon>
        <taxon>Spiralia</taxon>
        <taxon>Lophotrochozoa</taxon>
        <taxon>Platyhelminthes</taxon>
        <taxon>Rhabditophora</taxon>
        <taxon>Macrostomorpha</taxon>
        <taxon>Macrostomida</taxon>
        <taxon>Macrostomidae</taxon>
        <taxon>Macrostomum</taxon>
    </lineage>
</organism>
<dbReference type="Pfam" id="PF00017">
    <property type="entry name" value="SH2"/>
    <property type="match status" value="1"/>
</dbReference>
<dbReference type="SUPFAM" id="SSF55550">
    <property type="entry name" value="SH2 domain"/>
    <property type="match status" value="1"/>
</dbReference>
<dbReference type="InterPro" id="IPR011009">
    <property type="entry name" value="Kinase-like_dom_sf"/>
</dbReference>
<evidence type="ECO:0000256" key="14">
    <source>
        <dbReference type="SAM" id="MobiDB-lite"/>
    </source>
</evidence>
<keyword evidence="6 12" id="KW-0067">ATP-binding</keyword>
<dbReference type="SMART" id="SM00326">
    <property type="entry name" value="SH3"/>
    <property type="match status" value="1"/>
</dbReference>
<dbReference type="Gene3D" id="3.30.505.10">
    <property type="entry name" value="SH2 domain"/>
    <property type="match status" value="1"/>
</dbReference>
<dbReference type="GO" id="GO:0005524">
    <property type="term" value="F:ATP binding"/>
    <property type="evidence" value="ECO:0007669"/>
    <property type="project" value="UniProtKB-UniRule"/>
</dbReference>
<proteinExistence type="inferred from homology"/>
<dbReference type="InterPro" id="IPR050198">
    <property type="entry name" value="Non-receptor_tyrosine_kinases"/>
</dbReference>
<evidence type="ECO:0000256" key="13">
    <source>
        <dbReference type="RuleBase" id="RU362096"/>
    </source>
</evidence>
<dbReference type="EC" id="2.7.10.2" evidence="13"/>
<keyword evidence="3 13" id="KW-0808">Transferase</keyword>
<reference evidence="18 19" key="1">
    <citation type="submission" date="2017-06" db="EMBL/GenBank/DDBJ databases">
        <title>A platform for efficient transgenesis in Macrostomum lignano, a flatworm model organism for stem cell research.</title>
        <authorList>
            <person name="Berezikov E."/>
        </authorList>
    </citation>
    <scope>NUCLEOTIDE SEQUENCE [LARGE SCALE GENOMIC DNA]</scope>
    <source>
        <strain evidence="18">DV1</strain>
        <tissue evidence="18">Whole organism</tissue>
    </source>
</reference>
<accession>A0A267HB99</accession>
<dbReference type="SUPFAM" id="SSF50044">
    <property type="entry name" value="SH3-domain"/>
    <property type="match status" value="1"/>
</dbReference>